<proteinExistence type="predicted"/>
<evidence type="ECO:0000256" key="1">
    <source>
        <dbReference type="SAM" id="SignalP"/>
    </source>
</evidence>
<comment type="caution">
    <text evidence="3">The sequence shown here is derived from an EMBL/GenBank/DDBJ whole genome shotgun (WGS) entry which is preliminary data.</text>
</comment>
<feature type="chain" id="PRO_5046795822" evidence="1">
    <location>
        <begin position="23"/>
        <end position="241"/>
    </location>
</feature>
<reference evidence="3 4" key="1">
    <citation type="journal article" date="2013" name="Int. J. Syst. Evol. Microbiol.">
        <title>Celerinatantimonas yamalensis sp. nov., a cold-adapted diazotrophic bacterium from a cold permafrost brine.</title>
        <authorList>
            <person name="Shcherbakova V."/>
            <person name="Chuvilskaya N."/>
            <person name="Rivkina E."/>
            <person name="Demidov N."/>
            <person name="Uchaeva V."/>
            <person name="Suetin S."/>
            <person name="Suzina N."/>
            <person name="Gilichinsky D."/>
        </authorList>
    </citation>
    <scope>NUCLEOTIDE SEQUENCE [LARGE SCALE GENOMIC DNA]</scope>
    <source>
        <strain evidence="3 4">C7</strain>
    </source>
</reference>
<evidence type="ECO:0000313" key="4">
    <source>
        <dbReference type="Proteomes" id="UP001629953"/>
    </source>
</evidence>
<accession>A0ABW9G4T1</accession>
<evidence type="ECO:0000313" key="3">
    <source>
        <dbReference type="EMBL" id="MFM2484497.1"/>
    </source>
</evidence>
<dbReference type="Pfam" id="PF06251">
    <property type="entry name" value="Caps_syn_GfcC_C"/>
    <property type="match status" value="1"/>
</dbReference>
<sequence length="241" mass="27201">MRMDIQRLIIAALFALAFPAMAGDLSLDVSTQGQFVAPKMYHVIPKTRIAVLANSWQLKPDAYRLGIGLLRAQNKRDQSRLRWALLYQLKAMDINSDTRISLHQQVLKFAATGRVLQPFTWDIIDLKPEENRLLREGDIFVAPLRPDYVQVGGAAKQAKLAFVGHKTIADYMASITRLPGSDPSYVWVITPDTRIRKIGISYWNTQTAYLAPGSVLYVPLHGDKRFNQSMAQLYAAQILPY</sequence>
<feature type="signal peptide" evidence="1">
    <location>
        <begin position="1"/>
        <end position="22"/>
    </location>
</feature>
<dbReference type="EMBL" id="JBEQCT010000002">
    <property type="protein sequence ID" value="MFM2484497.1"/>
    <property type="molecule type" value="Genomic_DNA"/>
</dbReference>
<dbReference type="InterPro" id="IPR010425">
    <property type="entry name" value="Caps_synth_GfcC-like_C"/>
</dbReference>
<keyword evidence="1" id="KW-0732">Signal</keyword>
<feature type="domain" description="Capsule biosynthesis GfcC-like C-terminal" evidence="2">
    <location>
        <begin position="159"/>
        <end position="233"/>
    </location>
</feature>
<name>A0ABW9G4T1_9GAMM</name>
<dbReference type="Gene3D" id="3.10.560.10">
    <property type="entry name" value="Outer membrane lipoprotein wza domain like"/>
    <property type="match status" value="1"/>
</dbReference>
<gene>
    <name evidence="3" type="ORF">ABUE30_05355</name>
</gene>
<evidence type="ECO:0000259" key="2">
    <source>
        <dbReference type="Pfam" id="PF06251"/>
    </source>
</evidence>
<dbReference type="Proteomes" id="UP001629953">
    <property type="component" value="Unassembled WGS sequence"/>
</dbReference>
<keyword evidence="4" id="KW-1185">Reference proteome</keyword>
<organism evidence="3 4">
    <name type="scientific">Celerinatantimonas yamalensis</name>
    <dbReference type="NCBI Taxonomy" id="559956"/>
    <lineage>
        <taxon>Bacteria</taxon>
        <taxon>Pseudomonadati</taxon>
        <taxon>Pseudomonadota</taxon>
        <taxon>Gammaproteobacteria</taxon>
        <taxon>Celerinatantimonadaceae</taxon>
        <taxon>Celerinatantimonas</taxon>
    </lineage>
</organism>
<dbReference type="RefSeq" id="WP_408622676.1">
    <property type="nucleotide sequence ID" value="NZ_JBEQCT010000002.1"/>
</dbReference>
<protein>
    <submittedName>
        <fullName evidence="3">Capsule biosynthesis GfcC family protein</fullName>
    </submittedName>
</protein>